<evidence type="ECO:0000313" key="3">
    <source>
        <dbReference type="EMBL" id="CAA6829635.1"/>
    </source>
</evidence>
<gene>
    <name evidence="3" type="ORF">HELGO_WM56640</name>
</gene>
<feature type="transmembrane region" description="Helical" evidence="2">
    <location>
        <begin position="669"/>
        <end position="687"/>
    </location>
</feature>
<feature type="transmembrane region" description="Helical" evidence="2">
    <location>
        <begin position="20"/>
        <end position="39"/>
    </location>
</feature>
<feature type="region of interest" description="Disordered" evidence="1">
    <location>
        <begin position="98"/>
        <end position="117"/>
    </location>
</feature>
<reference evidence="3" key="1">
    <citation type="submission" date="2020-01" db="EMBL/GenBank/DDBJ databases">
        <authorList>
            <person name="Meier V. D."/>
            <person name="Meier V D."/>
        </authorList>
    </citation>
    <scope>NUCLEOTIDE SEQUENCE</scope>
    <source>
        <strain evidence="3">HLG_WM_MAG_09</strain>
    </source>
</reference>
<organism evidence="3">
    <name type="scientific">uncultured Thiotrichaceae bacterium</name>
    <dbReference type="NCBI Taxonomy" id="298394"/>
    <lineage>
        <taxon>Bacteria</taxon>
        <taxon>Pseudomonadati</taxon>
        <taxon>Pseudomonadota</taxon>
        <taxon>Gammaproteobacteria</taxon>
        <taxon>Thiotrichales</taxon>
        <taxon>Thiotrichaceae</taxon>
        <taxon>environmental samples</taxon>
    </lineage>
</organism>
<dbReference type="AlphaFoldDB" id="A0A6S6U5C1"/>
<protein>
    <submittedName>
        <fullName evidence="3">Uncharacterized protein</fullName>
    </submittedName>
</protein>
<evidence type="ECO:0000256" key="2">
    <source>
        <dbReference type="SAM" id="Phobius"/>
    </source>
</evidence>
<feature type="transmembrane region" description="Helical" evidence="2">
    <location>
        <begin position="804"/>
        <end position="825"/>
    </location>
</feature>
<dbReference type="EMBL" id="CACVAT010000539">
    <property type="protein sequence ID" value="CAA6829635.1"/>
    <property type="molecule type" value="Genomic_DNA"/>
</dbReference>
<keyword evidence="2" id="KW-1133">Transmembrane helix</keyword>
<evidence type="ECO:0000256" key="1">
    <source>
        <dbReference type="SAM" id="MobiDB-lite"/>
    </source>
</evidence>
<keyword evidence="2" id="KW-0472">Membrane</keyword>
<feature type="transmembrane region" description="Helical" evidence="2">
    <location>
        <begin position="699"/>
        <end position="725"/>
    </location>
</feature>
<proteinExistence type="predicted"/>
<sequence length="857" mass="95273">MRAPKRARKSGSSMITLPRCAPAILNVLVLAVIVLPYLINTVRFGLYPQLEHHYQTSERAEYENASIAVQEAPVAETNMADGMDSVVQNQSMRRMTKEIAGSMAKPAPTPRPKKQAYKKKYDMKAIDPNSMIQTGPGLPNWQSYRSVHLQWSGPVKADETSSLVLVGPTMNLLFKLLGVALLLVLSWRLLGLEKGGLIGRNVGRWFKRNTVRVLPLLLLPALLVGHDPVQAEVIPDQQTLQTLKQRLTEAPECLPDCAQIEHMELAIDGGVLSARLSVHASVDTAIPLPGSQDTWLADDIVLNQQQAQAIRRDAAQQLWLALPAGRHEVQLRGVLPARNSVPLPLALKPHYVSLRSQLDKDWTIAGIRDNGTAESQLQLNRVLSKTEQAKLELEQNILPTFVKVERRLHLGLDWHVETTVKRLTPLDTPLSLNIPLLPNEQPMSEQLSIRQNKVRVNLGAQQMEASWSSRLNPGGQVILQAADNADYLESWYVAVSPVWHLEAEGLPVNRFDRSDAQVSPVWLPWPGEKLTLNITRPEGVAGQTVTIQGSDMTIHSGKRASDVRLNLNIRSSRGVQHMMKLPENAELQELSIDGVTQRIQEGGRELNLTLKPGGQKVAVHWREAEPVGAFYRFPEVDLGLPVVNTNFRMNLPRDRWVVWADGPTMGPAVLFWGVLLALFVVALALGASKLTPLKWWQWFLLGIGLSQTETTLMIVVAGWLVVLALREKFELSLKNWQFNTMQMCVAGLTFIALLVLVVAVGNGLLGMPEMQIAGNGSSAYALNWYQDRSAEILPQPSFISVPMWLYRVLMLLWALWLAVAVLGWLRWGWKAMNVGGLWQSAPPVPRSPVVTDQSGKE</sequence>
<name>A0A6S6U5C1_9GAMM</name>
<keyword evidence="2" id="KW-0812">Transmembrane</keyword>
<feature type="transmembrane region" description="Helical" evidence="2">
    <location>
        <begin position="172"/>
        <end position="190"/>
    </location>
</feature>
<accession>A0A6S6U5C1</accession>
<feature type="transmembrane region" description="Helical" evidence="2">
    <location>
        <begin position="745"/>
        <end position="765"/>
    </location>
</feature>